<dbReference type="InterPro" id="IPR001509">
    <property type="entry name" value="Epimerase_deHydtase"/>
</dbReference>
<dbReference type="EC" id="5.1.3.7" evidence="5"/>
<evidence type="ECO:0000256" key="3">
    <source>
        <dbReference type="ARBA" id="ARBA00001911"/>
    </source>
</evidence>
<comment type="cofactor">
    <cofactor evidence="3">
        <name>NAD(+)</name>
        <dbReference type="ChEBI" id="CHEBI:57540"/>
    </cofactor>
</comment>
<dbReference type="GO" id="GO:0003974">
    <property type="term" value="F:UDP-N-acetylglucosamine 4-epimerase activity"/>
    <property type="evidence" value="ECO:0007669"/>
    <property type="project" value="UniProtKB-EC"/>
</dbReference>
<dbReference type="SUPFAM" id="SSF51735">
    <property type="entry name" value="NAD(P)-binding Rossmann-fold domains"/>
    <property type="match status" value="1"/>
</dbReference>
<dbReference type="InterPro" id="IPR036291">
    <property type="entry name" value="NAD(P)-bd_dom_sf"/>
</dbReference>
<dbReference type="CDD" id="cd04094">
    <property type="entry name" value="eSelB_III"/>
    <property type="match status" value="1"/>
</dbReference>
<sequence>MKILVTGAAGFIGSHTTLELVEAGYDVMCIDNFSNSASDGKGNAISLLRVAELVGKPIPFEECDVCDLERLDAVFAKGNFDGLIHLAALKAVGESVAMPYEYYSNNLIASLNLVKMCQKYNVKNFVFSSSATVYGIPNELPVTENSPTGQGITNPYGQTKYMMEQILIDVGKAHPDWNIILLRYFNPVGAHPSGRIGEDPRGVPNNLMPFVSQVAIGKLPVLKIFGNKWNTPDGTGTGTGYSVKEMVAAFEKASGRKVPTEIGEPRSGDIASVYCDPSRAAKMLDWKAEFGLEEMSRDLFSCLRVAGHRLALVDCPGHAGLIKAVLAASTVIDMAIVVVDASAGIQPQTSEHLLLCSIFCPTKVVIVLNKIDLVRKDEIAGIIKKIRKALAALGVLESSPIVPLSLLNQTDSTLSELLEVLEKSVYEPKRENSDRLLFAVDHCFPVTGKGTVMTGTVIDGCIRIGQEIEIPALNEKKKVKGLESWKQRVEQVSVGERAAILVQQLNADAISRTMICSPGSLTEVKSCIASVTAVTFYRGAKPSGMKVHVSSGFDTVMAECQFLRADGDEFEQLPSLESPCVCWMTFDRPVYTRPDSFFIASKLDHQGKGCRFVFHGRFQQFLKEPKVRRFVRRQRVGKVERVENERSIICNSLFKKETKTSLFERLPVSLSTGEIGRVVGAFGKGGKARVEMTTALSAETIRKVNAGDTVEVIMHLKKYLGEKEVHGYLPDPTTSLQMASLKTSETSEQN</sequence>
<dbReference type="CDD" id="cd05247">
    <property type="entry name" value="UDP_G4E_1_SDR_e"/>
    <property type="match status" value="1"/>
</dbReference>
<evidence type="ECO:0000256" key="9">
    <source>
        <dbReference type="ARBA" id="ARBA00023235"/>
    </source>
</evidence>
<comment type="pathway">
    <text evidence="4">Carbohydrate metabolism; galactose metabolism.</text>
</comment>
<dbReference type="PANTHER" id="PTHR43725:SF47">
    <property type="entry name" value="UDP-GLUCOSE 4-EPIMERASE"/>
    <property type="match status" value="1"/>
</dbReference>
<comment type="catalytic activity">
    <reaction evidence="1">
        <text>UDP-N-acetyl-alpha-D-glucosamine = UDP-N-acetyl-alpha-D-galactosamine</text>
        <dbReference type="Rhea" id="RHEA:20517"/>
        <dbReference type="ChEBI" id="CHEBI:57705"/>
        <dbReference type="ChEBI" id="CHEBI:67138"/>
        <dbReference type="EC" id="5.1.3.7"/>
    </reaction>
</comment>
<dbReference type="STRING" id="27835.A0A0N4YLN1"/>
<dbReference type="GO" id="GO:0033499">
    <property type="term" value="P:galactose catabolic process via UDP-galactose, Leloir pathway"/>
    <property type="evidence" value="ECO:0007669"/>
    <property type="project" value="TreeGrafter"/>
</dbReference>
<accession>A0A0N4YLN1</accession>
<dbReference type="EMBL" id="UYSL01023136">
    <property type="protein sequence ID" value="VDL81750.1"/>
    <property type="molecule type" value="Genomic_DNA"/>
</dbReference>
<dbReference type="GO" id="GO:0003978">
    <property type="term" value="F:UDP-glucose 4-epimerase activity"/>
    <property type="evidence" value="ECO:0007669"/>
    <property type="project" value="UniProtKB-EC"/>
</dbReference>
<evidence type="ECO:0000259" key="11">
    <source>
        <dbReference type="Pfam" id="PF00009"/>
    </source>
</evidence>
<evidence type="ECO:0000313" key="15">
    <source>
        <dbReference type="Proteomes" id="UP000271162"/>
    </source>
</evidence>
<keyword evidence="7" id="KW-0520">NAD</keyword>
<gene>
    <name evidence="14" type="ORF">NBR_LOCUS18029</name>
</gene>
<feature type="domain" description="Selenocysteine-specific elongation factor C-terminal RIFT" evidence="13">
    <location>
        <begin position="625"/>
        <end position="706"/>
    </location>
</feature>
<dbReference type="CDD" id="cd03696">
    <property type="entry name" value="SelB_II"/>
    <property type="match status" value="1"/>
</dbReference>
<dbReference type="Gene3D" id="3.40.50.300">
    <property type="entry name" value="P-loop containing nucleotide triphosphate hydrolases"/>
    <property type="match status" value="1"/>
</dbReference>
<dbReference type="SUPFAM" id="SSF52540">
    <property type="entry name" value="P-loop containing nucleoside triphosphate hydrolases"/>
    <property type="match status" value="1"/>
</dbReference>
<dbReference type="EC" id="5.1.3.2" evidence="6"/>
<evidence type="ECO:0000256" key="8">
    <source>
        <dbReference type="ARBA" id="ARBA00023144"/>
    </source>
</evidence>
<dbReference type="InterPro" id="IPR049394">
    <property type="entry name" value="eEFSec_C"/>
</dbReference>
<evidence type="ECO:0000256" key="1">
    <source>
        <dbReference type="ARBA" id="ARBA00000014"/>
    </source>
</evidence>
<dbReference type="GO" id="GO:0005829">
    <property type="term" value="C:cytosol"/>
    <property type="evidence" value="ECO:0007669"/>
    <property type="project" value="TreeGrafter"/>
</dbReference>
<dbReference type="InterPro" id="IPR000795">
    <property type="entry name" value="T_Tr_GTP-bd_dom"/>
</dbReference>
<evidence type="ECO:0000313" key="16">
    <source>
        <dbReference type="WBParaSite" id="NBR_0001802801-mRNA-1"/>
    </source>
</evidence>
<dbReference type="GO" id="GO:0003924">
    <property type="term" value="F:GTPase activity"/>
    <property type="evidence" value="ECO:0007669"/>
    <property type="project" value="InterPro"/>
</dbReference>
<keyword evidence="8" id="KW-0119">Carbohydrate metabolism</keyword>
<dbReference type="GO" id="GO:0005525">
    <property type="term" value="F:GTP binding"/>
    <property type="evidence" value="ECO:0007669"/>
    <property type="project" value="InterPro"/>
</dbReference>
<evidence type="ECO:0000256" key="4">
    <source>
        <dbReference type="ARBA" id="ARBA00004947"/>
    </source>
</evidence>
<evidence type="ECO:0000256" key="7">
    <source>
        <dbReference type="ARBA" id="ARBA00023027"/>
    </source>
</evidence>
<dbReference type="InterPro" id="IPR027417">
    <property type="entry name" value="P-loop_NTPase"/>
</dbReference>
<evidence type="ECO:0000259" key="12">
    <source>
        <dbReference type="Pfam" id="PF01370"/>
    </source>
</evidence>
<evidence type="ECO:0000256" key="2">
    <source>
        <dbReference type="ARBA" id="ARBA00000083"/>
    </source>
</evidence>
<dbReference type="Pfam" id="PF21131">
    <property type="entry name" value="eEFSec_4th"/>
    <property type="match status" value="1"/>
</dbReference>
<organism evidence="16">
    <name type="scientific">Nippostrongylus brasiliensis</name>
    <name type="common">Rat hookworm</name>
    <dbReference type="NCBI Taxonomy" id="27835"/>
    <lineage>
        <taxon>Eukaryota</taxon>
        <taxon>Metazoa</taxon>
        <taxon>Ecdysozoa</taxon>
        <taxon>Nematoda</taxon>
        <taxon>Chromadorea</taxon>
        <taxon>Rhabditida</taxon>
        <taxon>Rhabditina</taxon>
        <taxon>Rhabditomorpha</taxon>
        <taxon>Strongyloidea</taxon>
        <taxon>Heligmosomidae</taxon>
        <taxon>Nippostrongylus</taxon>
    </lineage>
</organism>
<dbReference type="PANTHER" id="PTHR43725">
    <property type="entry name" value="UDP-GLUCOSE 4-EPIMERASE"/>
    <property type="match status" value="1"/>
</dbReference>
<comment type="catalytic activity">
    <reaction evidence="2">
        <text>UDP-alpha-D-glucose = UDP-alpha-D-galactose</text>
        <dbReference type="Rhea" id="RHEA:22168"/>
        <dbReference type="ChEBI" id="CHEBI:58885"/>
        <dbReference type="ChEBI" id="CHEBI:66914"/>
        <dbReference type="EC" id="5.1.3.2"/>
    </reaction>
</comment>
<evidence type="ECO:0000259" key="13">
    <source>
        <dbReference type="Pfam" id="PF21131"/>
    </source>
</evidence>
<keyword evidence="15" id="KW-1185">Reference proteome</keyword>
<evidence type="ECO:0000256" key="5">
    <source>
        <dbReference type="ARBA" id="ARBA00013175"/>
    </source>
</evidence>
<feature type="domain" description="NAD-dependent epimerase/dehydratase" evidence="12">
    <location>
        <begin position="3"/>
        <end position="226"/>
    </location>
</feature>
<dbReference type="WBParaSite" id="NBR_0001802801-mRNA-1">
    <property type="protein sequence ID" value="NBR_0001802801-mRNA-1"/>
    <property type="gene ID" value="NBR_0001802801"/>
</dbReference>
<keyword evidence="9" id="KW-0413">Isomerase</keyword>
<dbReference type="Gene3D" id="3.90.25.10">
    <property type="entry name" value="UDP-galactose 4-epimerase, domain 1"/>
    <property type="match status" value="1"/>
</dbReference>
<reference evidence="16" key="1">
    <citation type="submission" date="2017-02" db="UniProtKB">
        <authorList>
            <consortium name="WormBaseParasite"/>
        </authorList>
    </citation>
    <scope>IDENTIFICATION</scope>
</reference>
<protein>
    <recommendedName>
        <fullName evidence="10">UDP-N-acetylglucosamine 4-epimerase</fullName>
        <ecNumber evidence="6">5.1.3.2</ecNumber>
        <ecNumber evidence="5">5.1.3.7</ecNumber>
    </recommendedName>
</protein>
<dbReference type="Gene3D" id="2.40.30.10">
    <property type="entry name" value="Translation factors"/>
    <property type="match status" value="1"/>
</dbReference>
<proteinExistence type="predicted"/>
<evidence type="ECO:0000256" key="6">
    <source>
        <dbReference type="ARBA" id="ARBA00013189"/>
    </source>
</evidence>
<evidence type="ECO:0000313" key="14">
    <source>
        <dbReference type="EMBL" id="VDL81750.1"/>
    </source>
</evidence>
<dbReference type="Pfam" id="PF00009">
    <property type="entry name" value="GTP_EFTU"/>
    <property type="match status" value="1"/>
</dbReference>
<evidence type="ECO:0000256" key="10">
    <source>
        <dbReference type="ARBA" id="ARBA00031827"/>
    </source>
</evidence>
<dbReference type="Gene3D" id="3.40.50.720">
    <property type="entry name" value="NAD(P)-binding Rossmann-like Domain"/>
    <property type="match status" value="1"/>
</dbReference>
<feature type="domain" description="Tr-type G" evidence="11">
    <location>
        <begin position="305"/>
        <end position="423"/>
    </location>
</feature>
<dbReference type="InterPro" id="IPR005886">
    <property type="entry name" value="UDP_G4E"/>
</dbReference>
<dbReference type="Pfam" id="PF01370">
    <property type="entry name" value="Epimerase"/>
    <property type="match status" value="1"/>
</dbReference>
<dbReference type="InterPro" id="IPR009000">
    <property type="entry name" value="Transl_B-barrel_sf"/>
</dbReference>
<dbReference type="SUPFAM" id="SSF50447">
    <property type="entry name" value="Translation proteins"/>
    <property type="match status" value="1"/>
</dbReference>
<keyword evidence="8" id="KW-0299">Galactose metabolism</keyword>
<dbReference type="Proteomes" id="UP000271162">
    <property type="component" value="Unassembled WGS sequence"/>
</dbReference>
<dbReference type="AlphaFoldDB" id="A0A0N4YLN1"/>
<name>A0A0N4YLN1_NIPBR</name>
<reference evidence="14 15" key="2">
    <citation type="submission" date="2018-11" db="EMBL/GenBank/DDBJ databases">
        <authorList>
            <consortium name="Pathogen Informatics"/>
        </authorList>
    </citation>
    <scope>NUCLEOTIDE SEQUENCE [LARGE SCALE GENOMIC DNA]</scope>
</reference>